<protein>
    <submittedName>
        <fullName evidence="1">Uncharacterized protein</fullName>
    </submittedName>
</protein>
<keyword evidence="2" id="KW-1185">Reference proteome</keyword>
<sequence>MATTTTPAAAAGVGTAAAPTHGHHALHHSSSPKPCVAKVPGDVQPEIARLVQTFSSYKAAGDWAAIDGATRPLDEDCVYDSPFMYITGGRDRVRAVAKLLAPLAYTEFEPKLVRVCMDTSGREAEVEVDGTLRVVPRKYWWAPLTWFLPSSVPVDGTVTVRVKSWNDKVSLLKERFSNIPTPPVLLRWLAGWGAGTTGVIAEPLIYKLYEWFTAGYSSVQGGVEQVSRYPPVAKAVDATDGVREGLAAAAEGVKAKAAGLVGAAQ</sequence>
<evidence type="ECO:0000313" key="2">
    <source>
        <dbReference type="Proteomes" id="UP000613740"/>
    </source>
</evidence>
<gene>
    <name evidence="1" type="ORF">HYH02_001934</name>
</gene>
<dbReference type="InterPro" id="IPR032710">
    <property type="entry name" value="NTF2-like_dom_sf"/>
</dbReference>
<comment type="caution">
    <text evidence="1">The sequence shown here is derived from an EMBL/GenBank/DDBJ whole genome shotgun (WGS) entry which is preliminary data.</text>
</comment>
<name>A0A835WUY3_9CHLO</name>
<organism evidence="1 2">
    <name type="scientific">Chlamydomonas schloesseri</name>
    <dbReference type="NCBI Taxonomy" id="2026947"/>
    <lineage>
        <taxon>Eukaryota</taxon>
        <taxon>Viridiplantae</taxon>
        <taxon>Chlorophyta</taxon>
        <taxon>core chlorophytes</taxon>
        <taxon>Chlorophyceae</taxon>
        <taxon>CS clade</taxon>
        <taxon>Chlamydomonadales</taxon>
        <taxon>Chlamydomonadaceae</taxon>
        <taxon>Chlamydomonas</taxon>
    </lineage>
</organism>
<reference evidence="1" key="1">
    <citation type="journal article" date="2020" name="bioRxiv">
        <title>Comparative genomics of Chlamydomonas.</title>
        <authorList>
            <person name="Craig R.J."/>
            <person name="Hasan A.R."/>
            <person name="Ness R.W."/>
            <person name="Keightley P.D."/>
        </authorList>
    </citation>
    <scope>NUCLEOTIDE SEQUENCE</scope>
    <source>
        <strain evidence="1">CCAP 11/173</strain>
    </source>
</reference>
<evidence type="ECO:0000313" key="1">
    <source>
        <dbReference type="EMBL" id="KAG2453723.1"/>
    </source>
</evidence>
<dbReference type="EMBL" id="JAEHOD010000003">
    <property type="protein sequence ID" value="KAG2453723.1"/>
    <property type="molecule type" value="Genomic_DNA"/>
</dbReference>
<accession>A0A835WUY3</accession>
<dbReference type="Proteomes" id="UP000613740">
    <property type="component" value="Unassembled WGS sequence"/>
</dbReference>
<dbReference type="OrthoDB" id="531793at2759"/>
<dbReference type="SUPFAM" id="SSF54427">
    <property type="entry name" value="NTF2-like"/>
    <property type="match status" value="1"/>
</dbReference>
<dbReference type="AlphaFoldDB" id="A0A835WUY3"/>
<proteinExistence type="predicted"/>